<evidence type="ECO:0000313" key="4">
    <source>
        <dbReference type="Proteomes" id="UP001055117"/>
    </source>
</evidence>
<keyword evidence="4" id="KW-1185">Reference proteome</keyword>
<dbReference type="Proteomes" id="UP001055117">
    <property type="component" value="Unassembled WGS sequence"/>
</dbReference>
<organism evidence="3 4">
    <name type="scientific">Methylobacterium cerastii</name>
    <dbReference type="NCBI Taxonomy" id="932741"/>
    <lineage>
        <taxon>Bacteria</taxon>
        <taxon>Pseudomonadati</taxon>
        <taxon>Pseudomonadota</taxon>
        <taxon>Alphaproteobacteria</taxon>
        <taxon>Hyphomicrobiales</taxon>
        <taxon>Methylobacteriaceae</taxon>
        <taxon>Methylobacterium</taxon>
    </lineage>
</organism>
<reference evidence="3 4" key="1">
    <citation type="journal article" date="2021" name="Front. Microbiol.">
        <title>Comprehensive Comparative Genomics and Phenotyping of Methylobacterium Species.</title>
        <authorList>
            <person name="Alessa O."/>
            <person name="Ogura Y."/>
            <person name="Fujitani Y."/>
            <person name="Takami H."/>
            <person name="Hayashi T."/>
            <person name="Sahin N."/>
            <person name="Tani A."/>
        </authorList>
    </citation>
    <scope>NUCLEOTIDE SEQUENCE [LARGE SCALE GENOMIC DNA]</scope>
    <source>
        <strain evidence="3 4">DSM 23679</strain>
    </source>
</reference>
<name>A0ABQ4QM10_9HYPH</name>
<dbReference type="RefSeq" id="WP_238272743.1">
    <property type="nucleotide sequence ID" value="NZ_BPQG01000060.1"/>
</dbReference>
<evidence type="ECO:0000256" key="1">
    <source>
        <dbReference type="SAM" id="MobiDB-lite"/>
    </source>
</evidence>
<keyword evidence="2" id="KW-0472">Membrane</keyword>
<comment type="caution">
    <text evidence="3">The sequence shown here is derived from an EMBL/GenBank/DDBJ whole genome shotgun (WGS) entry which is preliminary data.</text>
</comment>
<evidence type="ECO:0000313" key="3">
    <source>
        <dbReference type="EMBL" id="GJD45950.1"/>
    </source>
</evidence>
<feature type="region of interest" description="Disordered" evidence="1">
    <location>
        <begin position="136"/>
        <end position="167"/>
    </location>
</feature>
<keyword evidence="2" id="KW-1133">Transmembrane helix</keyword>
<protein>
    <recommendedName>
        <fullName evidence="5">DUF3742 family protein</fullName>
    </recommendedName>
</protein>
<sequence>MTEALHPRPAAGAYATHAAVARQLRRLEALAARHRARKRIVRALRGGAGGGGALLALAKTKLVGSLAGKLAIAALVGLGLAWPLVALGILGIAVAILSILSCDPAGIESCDCIRPNARRARLRRLIAERRAWLAAPSGAAPRIRDARSPQRAWRSAKPKRRSDVRRP</sequence>
<gene>
    <name evidence="3" type="ORF">AFCDBAGC_3828</name>
</gene>
<evidence type="ECO:0000256" key="2">
    <source>
        <dbReference type="SAM" id="Phobius"/>
    </source>
</evidence>
<feature type="compositionally biased region" description="Basic residues" evidence="1">
    <location>
        <begin position="154"/>
        <end position="167"/>
    </location>
</feature>
<evidence type="ECO:0008006" key="5">
    <source>
        <dbReference type="Google" id="ProtNLM"/>
    </source>
</evidence>
<keyword evidence="2" id="KW-0812">Transmembrane</keyword>
<feature type="transmembrane region" description="Helical" evidence="2">
    <location>
        <begin position="40"/>
        <end position="58"/>
    </location>
</feature>
<accession>A0ABQ4QM10</accession>
<dbReference type="EMBL" id="BPQG01000060">
    <property type="protein sequence ID" value="GJD45950.1"/>
    <property type="molecule type" value="Genomic_DNA"/>
</dbReference>
<proteinExistence type="predicted"/>
<feature type="transmembrane region" description="Helical" evidence="2">
    <location>
        <begin position="70"/>
        <end position="97"/>
    </location>
</feature>